<keyword evidence="4" id="KW-0808">Transferase</keyword>
<dbReference type="CDD" id="cd00616">
    <property type="entry name" value="AHBA_syn"/>
    <property type="match status" value="1"/>
</dbReference>
<sequence length="380" mass="41440">MSKIQFTDLHAQQKRIRPQIDAAIKKVLDHGQYIMGPEVAELEGRLAEFVGVKHCISVASGTDALLMALMAYDVGPGDAVFTTPFTFVATGEVISLLGATPVFVDIDPRTFSIDPQKLEESIINFDQRSTINGQSLTPKGVIPVDLFGLPADYDAINELAKKHDMFVLEDAAQGFGGVYKGRRAASLADVATTSFFPAKPLGCYGDGGAIFTDDDELADILCSIRVHGKGTDKYDNVRIGINGRLDTIQAAILLQKIDIFPSELEARQRVAQTYSKLLQVVPSVLTPVIPDSYASAWAQYSILIQDRDGLQKKLKDASVPTGIYYSKPLHFQAAYLEIGHSPGDFPVSESVSARILSLPMHPYLDDITINLIVEQVNKLL</sequence>
<comment type="similarity">
    <text evidence="3">Belongs to the DegT/DnrJ/EryC1 family.</text>
</comment>
<evidence type="ECO:0000313" key="5">
    <source>
        <dbReference type="Proteomes" id="UP000199409"/>
    </source>
</evidence>
<accession>A0A1H3YH49</accession>
<dbReference type="PANTHER" id="PTHR30244">
    <property type="entry name" value="TRANSAMINASE"/>
    <property type="match status" value="1"/>
</dbReference>
<dbReference type="InterPro" id="IPR015424">
    <property type="entry name" value="PyrdxlP-dep_Trfase"/>
</dbReference>
<dbReference type="PANTHER" id="PTHR30244:SF42">
    <property type="entry name" value="UDP-2-ACETAMIDO-2-DEOXY-3-OXO-D-GLUCURONATE AMINOTRANSFERASE"/>
    <property type="match status" value="1"/>
</dbReference>
<proteinExistence type="inferred from homology"/>
<evidence type="ECO:0000256" key="2">
    <source>
        <dbReference type="PIRSR" id="PIRSR000390-2"/>
    </source>
</evidence>
<dbReference type="Proteomes" id="UP000199409">
    <property type="component" value="Unassembled WGS sequence"/>
</dbReference>
<evidence type="ECO:0000313" key="4">
    <source>
        <dbReference type="EMBL" id="SEA10877.1"/>
    </source>
</evidence>
<name>A0A1H3YH49_9BACT</name>
<dbReference type="Gene3D" id="3.40.640.10">
    <property type="entry name" value="Type I PLP-dependent aspartate aminotransferase-like (Major domain)"/>
    <property type="match status" value="1"/>
</dbReference>
<feature type="active site" description="Proton acceptor" evidence="1">
    <location>
        <position position="199"/>
    </location>
</feature>
<protein>
    <submittedName>
        <fullName evidence="4">UDP-2-acetamido-2-deoxy-ribo-hexuluronate aminotransferase</fullName>
    </submittedName>
</protein>
<dbReference type="InterPro" id="IPR015421">
    <property type="entry name" value="PyrdxlP-dep_Trfase_major"/>
</dbReference>
<dbReference type="Gene3D" id="3.90.1150.10">
    <property type="entry name" value="Aspartate Aminotransferase, domain 1"/>
    <property type="match status" value="1"/>
</dbReference>
<dbReference type="OrthoDB" id="9810913at2"/>
<keyword evidence="5" id="KW-1185">Reference proteome</keyword>
<dbReference type="STRING" id="37625.SAMN05660420_01238"/>
<dbReference type="EMBL" id="FNQN01000003">
    <property type="protein sequence ID" value="SEA10877.1"/>
    <property type="molecule type" value="Genomic_DNA"/>
</dbReference>
<keyword evidence="4" id="KW-0032">Aminotransferase</keyword>
<dbReference type="GO" id="GO:0000271">
    <property type="term" value="P:polysaccharide biosynthetic process"/>
    <property type="evidence" value="ECO:0007669"/>
    <property type="project" value="TreeGrafter"/>
</dbReference>
<evidence type="ECO:0000256" key="1">
    <source>
        <dbReference type="PIRSR" id="PIRSR000390-1"/>
    </source>
</evidence>
<dbReference type="PIRSF" id="PIRSF000390">
    <property type="entry name" value="PLP_StrS"/>
    <property type="match status" value="1"/>
</dbReference>
<organism evidence="4 5">
    <name type="scientific">Desulfuromusa kysingii</name>
    <dbReference type="NCBI Taxonomy" id="37625"/>
    <lineage>
        <taxon>Bacteria</taxon>
        <taxon>Pseudomonadati</taxon>
        <taxon>Thermodesulfobacteriota</taxon>
        <taxon>Desulfuromonadia</taxon>
        <taxon>Desulfuromonadales</taxon>
        <taxon>Geopsychrobacteraceae</taxon>
        <taxon>Desulfuromusa</taxon>
    </lineage>
</organism>
<feature type="modified residue" description="N6-(pyridoxal phosphate)lysine" evidence="2">
    <location>
        <position position="199"/>
    </location>
</feature>
<dbReference type="Pfam" id="PF01041">
    <property type="entry name" value="DegT_DnrJ_EryC1"/>
    <property type="match status" value="1"/>
</dbReference>
<dbReference type="GO" id="GO:0030170">
    <property type="term" value="F:pyridoxal phosphate binding"/>
    <property type="evidence" value="ECO:0007669"/>
    <property type="project" value="TreeGrafter"/>
</dbReference>
<dbReference type="InterPro" id="IPR000653">
    <property type="entry name" value="DegT/StrS_aminotransferase"/>
</dbReference>
<evidence type="ECO:0000256" key="3">
    <source>
        <dbReference type="RuleBase" id="RU004508"/>
    </source>
</evidence>
<dbReference type="InterPro" id="IPR015422">
    <property type="entry name" value="PyrdxlP-dep_Trfase_small"/>
</dbReference>
<gene>
    <name evidence="4" type="ORF">SAMN05660420_01238</name>
</gene>
<reference evidence="4 5" key="1">
    <citation type="submission" date="2016-10" db="EMBL/GenBank/DDBJ databases">
        <authorList>
            <person name="de Groot N.N."/>
        </authorList>
    </citation>
    <scope>NUCLEOTIDE SEQUENCE [LARGE SCALE GENOMIC DNA]</scope>
    <source>
        <strain evidence="4 5">DSM 7343</strain>
    </source>
</reference>
<dbReference type="SUPFAM" id="SSF53383">
    <property type="entry name" value="PLP-dependent transferases"/>
    <property type="match status" value="1"/>
</dbReference>
<keyword evidence="2 3" id="KW-0663">Pyridoxal phosphate</keyword>
<dbReference type="AlphaFoldDB" id="A0A1H3YH49"/>
<dbReference type="GO" id="GO:0008483">
    <property type="term" value="F:transaminase activity"/>
    <property type="evidence" value="ECO:0007669"/>
    <property type="project" value="UniProtKB-KW"/>
</dbReference>